<reference evidence="2" key="1">
    <citation type="journal article" date="2023" name="Nat. Commun.">
        <title>Diploid and tetraploid genomes of Acorus and the evolution of monocots.</title>
        <authorList>
            <person name="Ma L."/>
            <person name="Liu K.W."/>
            <person name="Li Z."/>
            <person name="Hsiao Y.Y."/>
            <person name="Qi Y."/>
            <person name="Fu T."/>
            <person name="Tang G.D."/>
            <person name="Zhang D."/>
            <person name="Sun W.H."/>
            <person name="Liu D.K."/>
            <person name="Li Y."/>
            <person name="Chen G.Z."/>
            <person name="Liu X.D."/>
            <person name="Liao X.Y."/>
            <person name="Jiang Y.T."/>
            <person name="Yu X."/>
            <person name="Hao Y."/>
            <person name="Huang J."/>
            <person name="Zhao X.W."/>
            <person name="Ke S."/>
            <person name="Chen Y.Y."/>
            <person name="Wu W.L."/>
            <person name="Hsu J.L."/>
            <person name="Lin Y.F."/>
            <person name="Huang M.D."/>
            <person name="Li C.Y."/>
            <person name="Huang L."/>
            <person name="Wang Z.W."/>
            <person name="Zhao X."/>
            <person name="Zhong W.Y."/>
            <person name="Peng D.H."/>
            <person name="Ahmad S."/>
            <person name="Lan S."/>
            <person name="Zhang J.S."/>
            <person name="Tsai W.C."/>
            <person name="Van de Peer Y."/>
            <person name="Liu Z.J."/>
        </authorList>
    </citation>
    <scope>NUCLEOTIDE SEQUENCE</scope>
    <source>
        <strain evidence="2">CP</strain>
    </source>
</reference>
<gene>
    <name evidence="2" type="ORF">QJS10_CPB22g01243</name>
</gene>
<dbReference type="Proteomes" id="UP001180020">
    <property type="component" value="Unassembled WGS sequence"/>
</dbReference>
<accession>A0AAV9C1C5</accession>
<keyword evidence="1" id="KW-0812">Transmembrane</keyword>
<dbReference type="AlphaFoldDB" id="A0AAV9C1C5"/>
<keyword evidence="3" id="KW-1185">Reference proteome</keyword>
<proteinExistence type="predicted"/>
<evidence type="ECO:0000313" key="2">
    <source>
        <dbReference type="EMBL" id="KAK1282686.1"/>
    </source>
</evidence>
<keyword evidence="1" id="KW-0472">Membrane</keyword>
<organism evidence="2 3">
    <name type="scientific">Acorus calamus</name>
    <name type="common">Sweet flag</name>
    <dbReference type="NCBI Taxonomy" id="4465"/>
    <lineage>
        <taxon>Eukaryota</taxon>
        <taxon>Viridiplantae</taxon>
        <taxon>Streptophyta</taxon>
        <taxon>Embryophyta</taxon>
        <taxon>Tracheophyta</taxon>
        <taxon>Spermatophyta</taxon>
        <taxon>Magnoliopsida</taxon>
        <taxon>Liliopsida</taxon>
        <taxon>Acoraceae</taxon>
        <taxon>Acorus</taxon>
    </lineage>
</organism>
<reference evidence="2" key="2">
    <citation type="submission" date="2023-06" db="EMBL/GenBank/DDBJ databases">
        <authorList>
            <person name="Ma L."/>
            <person name="Liu K.-W."/>
            <person name="Li Z."/>
            <person name="Hsiao Y.-Y."/>
            <person name="Qi Y."/>
            <person name="Fu T."/>
            <person name="Tang G."/>
            <person name="Zhang D."/>
            <person name="Sun W.-H."/>
            <person name="Liu D.-K."/>
            <person name="Li Y."/>
            <person name="Chen G.-Z."/>
            <person name="Liu X.-D."/>
            <person name="Liao X.-Y."/>
            <person name="Jiang Y.-T."/>
            <person name="Yu X."/>
            <person name="Hao Y."/>
            <person name="Huang J."/>
            <person name="Zhao X.-W."/>
            <person name="Ke S."/>
            <person name="Chen Y.-Y."/>
            <person name="Wu W.-L."/>
            <person name="Hsu J.-L."/>
            <person name="Lin Y.-F."/>
            <person name="Huang M.-D."/>
            <person name="Li C.-Y."/>
            <person name="Huang L."/>
            <person name="Wang Z.-W."/>
            <person name="Zhao X."/>
            <person name="Zhong W.-Y."/>
            <person name="Peng D.-H."/>
            <person name="Ahmad S."/>
            <person name="Lan S."/>
            <person name="Zhang J.-S."/>
            <person name="Tsai W.-C."/>
            <person name="Van De Peer Y."/>
            <person name="Liu Z.-J."/>
        </authorList>
    </citation>
    <scope>NUCLEOTIDE SEQUENCE</scope>
    <source>
        <strain evidence="2">CP</strain>
        <tissue evidence="2">Leaves</tissue>
    </source>
</reference>
<dbReference type="Pfam" id="PF03140">
    <property type="entry name" value="DUF247"/>
    <property type="match status" value="1"/>
</dbReference>
<name>A0AAV9C1C5_ACOCL</name>
<evidence type="ECO:0000313" key="3">
    <source>
        <dbReference type="Proteomes" id="UP001180020"/>
    </source>
</evidence>
<evidence type="ECO:0000256" key="1">
    <source>
        <dbReference type="SAM" id="Phobius"/>
    </source>
</evidence>
<keyword evidence="1" id="KW-1133">Transmembrane helix</keyword>
<dbReference type="PANTHER" id="PTHR31170">
    <property type="entry name" value="BNAC04G53230D PROTEIN"/>
    <property type="match status" value="1"/>
</dbReference>
<protein>
    <submittedName>
        <fullName evidence="2">UPF0481 protein</fullName>
    </submittedName>
</protein>
<dbReference type="PANTHER" id="PTHR31170:SF25">
    <property type="entry name" value="BNAA09G04570D PROTEIN"/>
    <property type="match status" value="1"/>
</dbReference>
<dbReference type="InterPro" id="IPR004158">
    <property type="entry name" value="DUF247_pln"/>
</dbReference>
<sequence>MEIFVMHEVPLIFEDLIKLENQIPFFILETLYNSLEPYKFDLKDIAVDLLRKLDPAGSSRRIKMKNNLKAHHLLHLFYQIILYNDPKLPEESRNDVLELFKGKSHTKDQLYYRVIAIDQFSNFNTEYLENEDHRHDDSAPQNEKVSNWMRSAVELQEAGIKFVAKEGCSLFDVSFRDGGVLEIPTLRIFERTIPMLRNLIAFEQCYPGTSKHVTYFADLMDSLIDTLRDVNVLQDAGILKIGLNNQEEVAHLFNRLCRHVFYNNGRSYLGSVYRNVNQYCDSKCHRWRASLVREKFSSPWAIISLLVAFILLVLTFLQTFYTMFAYHHPPSP</sequence>
<comment type="caution">
    <text evidence="2">The sequence shown here is derived from an EMBL/GenBank/DDBJ whole genome shotgun (WGS) entry which is preliminary data.</text>
</comment>
<dbReference type="EMBL" id="JAUJYO010000022">
    <property type="protein sequence ID" value="KAK1282686.1"/>
    <property type="molecule type" value="Genomic_DNA"/>
</dbReference>
<feature type="transmembrane region" description="Helical" evidence="1">
    <location>
        <begin position="300"/>
        <end position="326"/>
    </location>
</feature>